<evidence type="ECO:0000256" key="2">
    <source>
        <dbReference type="ARBA" id="ARBA00023235"/>
    </source>
</evidence>
<dbReference type="Gene3D" id="2.40.100.10">
    <property type="entry name" value="Cyclophilin-like"/>
    <property type="match status" value="1"/>
</dbReference>
<dbReference type="PANTHER" id="PTHR45625">
    <property type="entry name" value="PEPTIDYL-PROLYL CIS-TRANS ISOMERASE-RELATED"/>
    <property type="match status" value="1"/>
</dbReference>
<dbReference type="EMBL" id="SWMU01000002">
    <property type="protein sequence ID" value="TKS56733.1"/>
    <property type="molecule type" value="Genomic_DNA"/>
</dbReference>
<feature type="domain" description="PPIase cyclophilin-type" evidence="4">
    <location>
        <begin position="91"/>
        <end position="236"/>
    </location>
</feature>
<reference evidence="5 6" key="1">
    <citation type="submission" date="2019-04" db="EMBL/GenBank/DDBJ databases">
        <title>Psychroflexus halotolerans sp. nov., isolated from a marine solar saltern.</title>
        <authorList>
            <person name="Feng X."/>
        </authorList>
    </citation>
    <scope>NUCLEOTIDE SEQUENCE [LARGE SCALE GENOMIC DNA]</scope>
    <source>
        <strain evidence="5 6">WDS2C27</strain>
    </source>
</reference>
<evidence type="ECO:0000313" key="6">
    <source>
        <dbReference type="Proteomes" id="UP000306552"/>
    </source>
</evidence>
<comment type="caution">
    <text evidence="5">The sequence shown here is derived from an EMBL/GenBank/DDBJ whole genome shotgun (WGS) entry which is preliminary data.</text>
</comment>
<gene>
    <name evidence="5" type="ORF">FCN74_06795</name>
</gene>
<keyword evidence="6" id="KW-1185">Reference proteome</keyword>
<dbReference type="InterPro" id="IPR002130">
    <property type="entry name" value="Cyclophilin-type_PPIase_dom"/>
</dbReference>
<dbReference type="CDD" id="cd00317">
    <property type="entry name" value="cyclophilin"/>
    <property type="match status" value="1"/>
</dbReference>
<keyword evidence="1 3" id="KW-0697">Rotamase</keyword>
<comment type="catalytic activity">
    <reaction evidence="3">
        <text>[protein]-peptidylproline (omega=180) = [protein]-peptidylproline (omega=0)</text>
        <dbReference type="Rhea" id="RHEA:16237"/>
        <dbReference type="Rhea" id="RHEA-COMP:10747"/>
        <dbReference type="Rhea" id="RHEA-COMP:10748"/>
        <dbReference type="ChEBI" id="CHEBI:83833"/>
        <dbReference type="ChEBI" id="CHEBI:83834"/>
        <dbReference type="EC" id="5.2.1.8"/>
    </reaction>
</comment>
<sequence>MKIAFRVSLYFIVLTLFWACKNDPEPRKYPQKSQKTKAKDTIPEVIIPAGGENDVDVSHIKTLTQETLEDYLEKYEIQNPESLVKVKTRFGDFKIQLFAAEKLHRVNFIRLTKLGYYDDTFFHRVDSGFVVQGGNSDKPSTQKLRSKIGDYLIPNEYNPLHKNNYGFVGMAKPPSQKVSNASSAFEFYIVVKKDGAHHLDKEFTVFGRVIEGMEVVEKISQVETDASEWPLSNIQMDIDVLR</sequence>
<name>A0A4U5TRM4_9FLAO</name>
<evidence type="ECO:0000256" key="3">
    <source>
        <dbReference type="RuleBase" id="RU363019"/>
    </source>
</evidence>
<dbReference type="RefSeq" id="WP_138931835.1">
    <property type="nucleotide sequence ID" value="NZ_SWMU01000002.1"/>
</dbReference>
<dbReference type="Proteomes" id="UP000306552">
    <property type="component" value="Unassembled WGS sequence"/>
</dbReference>
<protein>
    <recommendedName>
        <fullName evidence="3">Peptidyl-prolyl cis-trans isomerase</fullName>
        <shortName evidence="3">PPIase</shortName>
        <ecNumber evidence="3">5.2.1.8</ecNumber>
    </recommendedName>
</protein>
<dbReference type="EC" id="5.2.1.8" evidence="3"/>
<evidence type="ECO:0000313" key="5">
    <source>
        <dbReference type="EMBL" id="TKS56733.1"/>
    </source>
</evidence>
<proteinExistence type="inferred from homology"/>
<dbReference type="OrthoDB" id="9807797at2"/>
<comment type="function">
    <text evidence="3">PPIases accelerate the folding of proteins. It catalyzes the cis-trans isomerization of proline imidic peptide bonds in oligopeptides.</text>
</comment>
<dbReference type="PROSITE" id="PS50072">
    <property type="entry name" value="CSA_PPIASE_2"/>
    <property type="match status" value="1"/>
</dbReference>
<evidence type="ECO:0000259" key="4">
    <source>
        <dbReference type="PROSITE" id="PS50072"/>
    </source>
</evidence>
<evidence type="ECO:0000256" key="1">
    <source>
        <dbReference type="ARBA" id="ARBA00023110"/>
    </source>
</evidence>
<keyword evidence="2 3" id="KW-0413">Isomerase</keyword>
<dbReference type="InterPro" id="IPR044666">
    <property type="entry name" value="Cyclophilin_A-like"/>
</dbReference>
<dbReference type="GO" id="GO:0003755">
    <property type="term" value="F:peptidyl-prolyl cis-trans isomerase activity"/>
    <property type="evidence" value="ECO:0007669"/>
    <property type="project" value="UniProtKB-UniRule"/>
</dbReference>
<dbReference type="Pfam" id="PF00160">
    <property type="entry name" value="Pro_isomerase"/>
    <property type="match status" value="1"/>
</dbReference>
<dbReference type="PANTHER" id="PTHR45625:SF4">
    <property type="entry name" value="PEPTIDYLPROLYL ISOMERASE DOMAIN AND WD REPEAT-CONTAINING PROTEIN 1"/>
    <property type="match status" value="1"/>
</dbReference>
<comment type="similarity">
    <text evidence="3">Belongs to the cyclophilin-type PPIase family.</text>
</comment>
<organism evidence="5 6">
    <name type="scientific">Mesohalobacter halotolerans</name>
    <dbReference type="NCBI Taxonomy" id="1883405"/>
    <lineage>
        <taxon>Bacteria</taxon>
        <taxon>Pseudomonadati</taxon>
        <taxon>Bacteroidota</taxon>
        <taxon>Flavobacteriia</taxon>
        <taxon>Flavobacteriales</taxon>
        <taxon>Flavobacteriaceae</taxon>
        <taxon>Mesohalobacter</taxon>
    </lineage>
</organism>
<dbReference type="PRINTS" id="PR00153">
    <property type="entry name" value="CSAPPISMRASE"/>
</dbReference>
<accession>A0A4U5TRM4</accession>
<dbReference type="AlphaFoldDB" id="A0A4U5TRM4"/>
<dbReference type="InterPro" id="IPR029000">
    <property type="entry name" value="Cyclophilin-like_dom_sf"/>
</dbReference>
<dbReference type="SUPFAM" id="SSF50891">
    <property type="entry name" value="Cyclophilin-like"/>
    <property type="match status" value="1"/>
</dbReference>